<evidence type="ECO:0000256" key="10">
    <source>
        <dbReference type="ARBA" id="ARBA00022989"/>
    </source>
</evidence>
<comment type="subcellular location">
    <subcellularLocation>
        <location evidence="1">Membrane</location>
        <topology evidence="1">Single-pass type I membrane protein</topology>
    </subcellularLocation>
</comment>
<feature type="domain" description="Protein kinase" evidence="17">
    <location>
        <begin position="207"/>
        <end position="413"/>
    </location>
</feature>
<dbReference type="InterPro" id="IPR011009">
    <property type="entry name" value="Kinase-like_dom_sf"/>
</dbReference>
<accession>A0A445HSC3</accession>
<gene>
    <name evidence="18" type="ORF">D0Y65_034829</name>
</gene>
<comment type="catalytic activity">
    <reaction evidence="13">
        <text>L-threonyl-[protein] + ATP = O-phospho-L-threonyl-[protein] + ADP + H(+)</text>
        <dbReference type="Rhea" id="RHEA:46608"/>
        <dbReference type="Rhea" id="RHEA-COMP:11060"/>
        <dbReference type="Rhea" id="RHEA-COMP:11605"/>
        <dbReference type="ChEBI" id="CHEBI:15378"/>
        <dbReference type="ChEBI" id="CHEBI:30013"/>
        <dbReference type="ChEBI" id="CHEBI:30616"/>
        <dbReference type="ChEBI" id="CHEBI:61977"/>
        <dbReference type="ChEBI" id="CHEBI:456216"/>
        <dbReference type="EC" id="2.7.11.1"/>
    </reaction>
</comment>
<keyword evidence="4" id="KW-0808">Transferase</keyword>
<dbReference type="GO" id="GO:0005524">
    <property type="term" value="F:ATP binding"/>
    <property type="evidence" value="ECO:0007669"/>
    <property type="project" value="UniProtKB-UniRule"/>
</dbReference>
<dbReference type="PROSITE" id="PS00108">
    <property type="entry name" value="PROTEIN_KINASE_ST"/>
    <property type="match status" value="1"/>
</dbReference>
<dbReference type="InterPro" id="IPR000719">
    <property type="entry name" value="Prot_kinase_dom"/>
</dbReference>
<evidence type="ECO:0000256" key="15">
    <source>
        <dbReference type="PROSITE-ProRule" id="PRU10141"/>
    </source>
</evidence>
<dbReference type="EC" id="2.7.11.1" evidence="2"/>
<evidence type="ECO:0000256" key="11">
    <source>
        <dbReference type="ARBA" id="ARBA00023136"/>
    </source>
</evidence>
<evidence type="ECO:0000256" key="2">
    <source>
        <dbReference type="ARBA" id="ARBA00012513"/>
    </source>
</evidence>
<comment type="catalytic activity">
    <reaction evidence="14">
        <text>L-seryl-[protein] + ATP = O-phospho-L-seryl-[protein] + ADP + H(+)</text>
        <dbReference type="Rhea" id="RHEA:17989"/>
        <dbReference type="Rhea" id="RHEA-COMP:9863"/>
        <dbReference type="Rhea" id="RHEA-COMP:11604"/>
        <dbReference type="ChEBI" id="CHEBI:15378"/>
        <dbReference type="ChEBI" id="CHEBI:29999"/>
        <dbReference type="ChEBI" id="CHEBI:30616"/>
        <dbReference type="ChEBI" id="CHEBI:83421"/>
        <dbReference type="ChEBI" id="CHEBI:456216"/>
        <dbReference type="EC" id="2.7.11.1"/>
    </reaction>
</comment>
<comment type="caution">
    <text evidence="18">The sequence shown here is derived from an EMBL/GenBank/DDBJ whole genome shotgun (WGS) entry which is preliminary data.</text>
</comment>
<dbReference type="InterPro" id="IPR001245">
    <property type="entry name" value="Ser-Thr/Tyr_kinase_cat_dom"/>
</dbReference>
<dbReference type="InterPro" id="IPR017441">
    <property type="entry name" value="Protein_kinase_ATP_BS"/>
</dbReference>
<dbReference type="FunFam" id="1.10.510.10:FF:001023">
    <property type="entry name" value="Os07g0541700 protein"/>
    <property type="match status" value="1"/>
</dbReference>
<dbReference type="GO" id="GO:0004674">
    <property type="term" value="F:protein serine/threonine kinase activity"/>
    <property type="evidence" value="ECO:0007669"/>
    <property type="project" value="UniProtKB-KW"/>
</dbReference>
<keyword evidence="8 18" id="KW-0418">Kinase</keyword>
<dbReference type="GO" id="GO:0009506">
    <property type="term" value="C:plasmodesma"/>
    <property type="evidence" value="ECO:0007669"/>
    <property type="project" value="TreeGrafter"/>
</dbReference>
<dbReference type="InterPro" id="IPR008271">
    <property type="entry name" value="Ser/Thr_kinase_AS"/>
</dbReference>
<evidence type="ECO:0000256" key="8">
    <source>
        <dbReference type="ARBA" id="ARBA00022777"/>
    </source>
</evidence>
<evidence type="ECO:0000256" key="9">
    <source>
        <dbReference type="ARBA" id="ARBA00022840"/>
    </source>
</evidence>
<dbReference type="PROSITE" id="PS50011">
    <property type="entry name" value="PROTEIN_KINASE_DOM"/>
    <property type="match status" value="1"/>
</dbReference>
<dbReference type="SUPFAM" id="SSF56112">
    <property type="entry name" value="Protein kinase-like (PK-like)"/>
    <property type="match status" value="1"/>
</dbReference>
<keyword evidence="10" id="KW-1133">Transmembrane helix</keyword>
<dbReference type="FunFam" id="2.60.120.430:FF:000007">
    <property type="entry name" value="FERONIA receptor-like kinase"/>
    <property type="match status" value="1"/>
</dbReference>
<keyword evidence="5" id="KW-0812">Transmembrane</keyword>
<dbReference type="EMBL" id="QZWG01000012">
    <property type="protein sequence ID" value="RZB76543.1"/>
    <property type="molecule type" value="Genomic_DNA"/>
</dbReference>
<dbReference type="PROSITE" id="PS00107">
    <property type="entry name" value="PROTEIN_KINASE_ATP"/>
    <property type="match status" value="1"/>
</dbReference>
<evidence type="ECO:0000256" key="3">
    <source>
        <dbReference type="ARBA" id="ARBA00022527"/>
    </source>
</evidence>
<keyword evidence="19" id="KW-1185">Reference proteome</keyword>
<dbReference type="Gene3D" id="2.60.120.430">
    <property type="entry name" value="Galactose-binding lectin"/>
    <property type="match status" value="1"/>
</dbReference>
<evidence type="ECO:0000256" key="13">
    <source>
        <dbReference type="ARBA" id="ARBA00047899"/>
    </source>
</evidence>
<keyword evidence="12" id="KW-0325">Glycoprotein</keyword>
<evidence type="ECO:0000256" key="5">
    <source>
        <dbReference type="ARBA" id="ARBA00022692"/>
    </source>
</evidence>
<dbReference type="SMART" id="SM00220">
    <property type="entry name" value="S_TKc"/>
    <property type="match status" value="1"/>
</dbReference>
<dbReference type="Gene3D" id="3.30.200.20">
    <property type="entry name" value="Phosphorylase Kinase, domain 1"/>
    <property type="match status" value="1"/>
</dbReference>
<keyword evidence="18" id="KW-0675">Receptor</keyword>
<keyword evidence="6" id="KW-0732">Signal</keyword>
<evidence type="ECO:0000313" key="19">
    <source>
        <dbReference type="Proteomes" id="UP000289340"/>
    </source>
</evidence>
<dbReference type="Proteomes" id="UP000289340">
    <property type="component" value="Chromosome 12"/>
</dbReference>
<proteinExistence type="inferred from homology"/>
<evidence type="ECO:0000256" key="14">
    <source>
        <dbReference type="ARBA" id="ARBA00048679"/>
    </source>
</evidence>
<feature type="binding site" evidence="15">
    <location>
        <position position="235"/>
    </location>
    <ligand>
        <name>ATP</name>
        <dbReference type="ChEBI" id="CHEBI:30616"/>
    </ligand>
</feature>
<evidence type="ECO:0000256" key="7">
    <source>
        <dbReference type="ARBA" id="ARBA00022741"/>
    </source>
</evidence>
<reference evidence="18 19" key="1">
    <citation type="submission" date="2018-09" db="EMBL/GenBank/DDBJ databases">
        <title>A high-quality reference genome of wild soybean provides a powerful tool to mine soybean genomes.</title>
        <authorList>
            <person name="Xie M."/>
            <person name="Chung C.Y.L."/>
            <person name="Li M.-W."/>
            <person name="Wong F.-L."/>
            <person name="Chan T.-F."/>
            <person name="Lam H.-M."/>
        </authorList>
    </citation>
    <scope>NUCLEOTIDE SEQUENCE [LARGE SCALE GENOMIC DNA]</scope>
    <source>
        <strain evidence="19">cv. W05</strain>
        <tissue evidence="18">Hypocotyl of etiolated seedlings</tissue>
    </source>
</reference>
<dbReference type="Pfam" id="PF07714">
    <property type="entry name" value="PK_Tyr_Ser-Thr"/>
    <property type="match status" value="1"/>
</dbReference>
<dbReference type="GO" id="GO:0005886">
    <property type="term" value="C:plasma membrane"/>
    <property type="evidence" value="ECO:0007669"/>
    <property type="project" value="TreeGrafter"/>
</dbReference>
<dbReference type="Gene3D" id="1.10.510.10">
    <property type="entry name" value="Transferase(Phosphotransferase) domain 1"/>
    <property type="match status" value="1"/>
</dbReference>
<dbReference type="PANTHER" id="PTHR27003">
    <property type="entry name" value="OS07G0166700 PROTEIN"/>
    <property type="match status" value="1"/>
</dbReference>
<dbReference type="Pfam" id="PF12819">
    <property type="entry name" value="Malectin_like"/>
    <property type="match status" value="1"/>
</dbReference>
<keyword evidence="9 15" id="KW-0067">ATP-binding</keyword>
<keyword evidence="7 15" id="KW-0547">Nucleotide-binding</keyword>
<dbReference type="FunFam" id="3.30.200.20:FF:000039">
    <property type="entry name" value="receptor-like protein kinase FERONIA"/>
    <property type="match status" value="1"/>
</dbReference>
<evidence type="ECO:0000256" key="6">
    <source>
        <dbReference type="ARBA" id="ARBA00022729"/>
    </source>
</evidence>
<evidence type="ECO:0000256" key="16">
    <source>
        <dbReference type="RuleBase" id="RU000304"/>
    </source>
</evidence>
<keyword evidence="3 16" id="KW-0723">Serine/threonine-protein kinase</keyword>
<evidence type="ECO:0000256" key="12">
    <source>
        <dbReference type="ARBA" id="ARBA00023180"/>
    </source>
</evidence>
<organism evidence="18 19">
    <name type="scientific">Glycine soja</name>
    <name type="common">Wild soybean</name>
    <dbReference type="NCBI Taxonomy" id="3848"/>
    <lineage>
        <taxon>Eukaryota</taxon>
        <taxon>Viridiplantae</taxon>
        <taxon>Streptophyta</taxon>
        <taxon>Embryophyta</taxon>
        <taxon>Tracheophyta</taxon>
        <taxon>Spermatophyta</taxon>
        <taxon>Magnoliopsida</taxon>
        <taxon>eudicotyledons</taxon>
        <taxon>Gunneridae</taxon>
        <taxon>Pentapetalae</taxon>
        <taxon>rosids</taxon>
        <taxon>fabids</taxon>
        <taxon>Fabales</taxon>
        <taxon>Fabaceae</taxon>
        <taxon>Papilionoideae</taxon>
        <taxon>50 kb inversion clade</taxon>
        <taxon>NPAAA clade</taxon>
        <taxon>indigoferoid/millettioid clade</taxon>
        <taxon>Phaseoleae</taxon>
        <taxon>Glycine</taxon>
        <taxon>Glycine subgen. Soja</taxon>
    </lineage>
</organism>
<comment type="similarity">
    <text evidence="16">Belongs to the protein kinase superfamily.</text>
</comment>
<keyword evidence="11" id="KW-0472">Membrane</keyword>
<dbReference type="InterPro" id="IPR045272">
    <property type="entry name" value="ANXUR1/2-like"/>
</dbReference>
<evidence type="ECO:0000256" key="4">
    <source>
        <dbReference type="ARBA" id="ARBA00022679"/>
    </source>
</evidence>
<evidence type="ECO:0000259" key="17">
    <source>
        <dbReference type="PROSITE" id="PS50011"/>
    </source>
</evidence>
<evidence type="ECO:0000256" key="1">
    <source>
        <dbReference type="ARBA" id="ARBA00004479"/>
    </source>
</evidence>
<dbReference type="AlphaFoldDB" id="A0A445HSC3"/>
<protein>
    <recommendedName>
        <fullName evidence="2">non-specific serine/threonine protein kinase</fullName>
        <ecNumber evidence="2">2.7.11.1</ecNumber>
    </recommendedName>
</protein>
<name>A0A445HSC3_GLYSO</name>
<sequence length="413" mass="46466">MPQNIAPPNVYSTSRSMGNNKDVNMGFNLTWIFQVDPGSMYLTRLHFCDYFYSKVNEIVFKIFINNQTAEAEADVIGWTGGKGVPTYTDYVIYVKDEAGDDQLWLALHPALETKPEFYDSLLNGVEVFKLNDTDLSGPNPRPSEIKKKAPGSYNTSSWLPIYRNSHTAGTKTSGSGKSVGSANISAMAQGLCRYFSLQEMKQATKNFDESNVIGVGGFGKVYKGVIDNGFKVAIKRSNPQSEQGVNEFQTEIEMLYKLRHKHLVSLIGFCEEGNEMCLVYDYMAHDTLREHLYKGNKPLDTLSWKQRLEICIGAARGLHYLHTGAKYTIIHRDVKTTNILLDENWVAKVSDFGLSKTGPNMNQGHVSTPLKGSFGYLDPEYFRRHQLTEKSNVYSFGVVLFEALYLRKVALDT</sequence>
<dbReference type="GO" id="GO:0004714">
    <property type="term" value="F:transmembrane receptor protein tyrosine kinase activity"/>
    <property type="evidence" value="ECO:0007669"/>
    <property type="project" value="InterPro"/>
</dbReference>
<dbReference type="PANTHER" id="PTHR27003:SF457">
    <property type="entry name" value="MALECTIN_RECEPTOR-LIKE KINASE FAMILY PROTEIN"/>
    <property type="match status" value="1"/>
</dbReference>
<evidence type="ECO:0000313" key="18">
    <source>
        <dbReference type="EMBL" id="RZB76543.1"/>
    </source>
</evidence>
<dbReference type="InterPro" id="IPR024788">
    <property type="entry name" value="Malectin-like_Carb-bd_dom"/>
</dbReference>